<dbReference type="SMART" id="SM00421">
    <property type="entry name" value="HTH_LUXR"/>
    <property type="match status" value="1"/>
</dbReference>
<sequence length="917" mass="98026">MFEADGPLIGRAADLARIDRFLVTVARTPDGGGPLLLLGEPGVGKTALLAAAVARAERRGMHVVAAAGQEYRAHLSHSGLGRLIAETAAARPPVDPGEALAVALGHRDGSPPDHEAVARDVLSLFARLAGHRPTLIVVDDVQWLDPASATILGDVARRMAGFASGMLCAAREGSDSFFDHSGLPIHDVRPLGESDAQDLLERSFPALAPRVRRRLITEARGNPLALLELPIALDASPPRTAAALPERLPLSRKLQSAFASRITGLPPTTRYLLLLAALDATGDLDVVRRAATGRCGLKHLAPAERAQLIRVHEPAGLRFRHPLTRSAVVELATSDQRRSGHRALARAWQEVPERQAWHLAQAAQGPDEGVAALLERAAGVIGGRGDGPAAVAALLRAADLTPSAPERARRLAEAACTSANISGDLRDVPHLLDTARRTAPGADSPAMAVAGAAYLLNGSGDIDTAHRLLCGALTTRPAPYDPADTALADALHALLLVCFFGGRPELWPQFDAALARYPLPPVLLAAARRTFADPARTGPADLAVLDEAIAGLTHDPDPRRIVRTAIAGAYLDRLDGCIEALHRVVAGGRRGEHIAPAIDALFLLGNHAWLTGQWQHLQATAREGLDLCEQHHYPMQAWVGRYLLACTAAARGDHESTRTLTDRMSHWAGPRRADTVRAYAAHARTLSALGQGNFEEAYQQATLITPPGTLPSHAPHAMWTFMDLVEAAMRTGRRTEARDHAAAARTAGLDALSPRLRMLVHAAGALTADDDRHTGFQDALSVEGAERWPFDLARIHLHYGERLRRARARSRARHHLGTAADLFGQLGAAPWADRANQELRACGTPARTAPRSATAVLTPQQREIATLAAAGLTNKRIAERLSLSPRTVSTHLYQLFPKVGVTSRAGLRDALEHLDEQ</sequence>
<dbReference type="Proteomes" id="UP000037084">
    <property type="component" value="Unassembled WGS sequence"/>
</dbReference>
<protein>
    <recommendedName>
        <fullName evidence="4">HTH luxR-type domain-containing protein</fullName>
    </recommendedName>
</protein>
<feature type="domain" description="HTH luxR-type" evidence="4">
    <location>
        <begin position="850"/>
        <end position="915"/>
    </location>
</feature>
<dbReference type="SUPFAM" id="SSF46894">
    <property type="entry name" value="C-terminal effector domain of the bipartite response regulators"/>
    <property type="match status" value="1"/>
</dbReference>
<proteinExistence type="predicted"/>
<dbReference type="InterPro" id="IPR016032">
    <property type="entry name" value="Sig_transdc_resp-reg_C-effctor"/>
</dbReference>
<dbReference type="PANTHER" id="PTHR44688">
    <property type="entry name" value="DNA-BINDING TRANSCRIPTIONAL ACTIVATOR DEVR_DOSR"/>
    <property type="match status" value="1"/>
</dbReference>
<dbReference type="PRINTS" id="PR00038">
    <property type="entry name" value="HTHLUXR"/>
</dbReference>
<dbReference type="PROSITE" id="PS50043">
    <property type="entry name" value="HTH_LUXR_2"/>
    <property type="match status" value="1"/>
</dbReference>
<comment type="caution">
    <text evidence="5">The sequence shown here is derived from an EMBL/GenBank/DDBJ whole genome shotgun (WGS) entry which is preliminary data.</text>
</comment>
<keyword evidence="2" id="KW-0238">DNA-binding</keyword>
<accession>A0A0L8MI26</accession>
<evidence type="ECO:0000256" key="2">
    <source>
        <dbReference type="ARBA" id="ARBA00023125"/>
    </source>
</evidence>
<evidence type="ECO:0000259" key="4">
    <source>
        <dbReference type="PROSITE" id="PS50043"/>
    </source>
</evidence>
<dbReference type="SMART" id="SM00382">
    <property type="entry name" value="AAA"/>
    <property type="match status" value="1"/>
</dbReference>
<keyword evidence="3" id="KW-0804">Transcription</keyword>
<dbReference type="CDD" id="cd06170">
    <property type="entry name" value="LuxR_C_like"/>
    <property type="match status" value="1"/>
</dbReference>
<dbReference type="PATRIC" id="fig|1961.12.peg.4273"/>
<dbReference type="InterPro" id="IPR027417">
    <property type="entry name" value="P-loop_NTPase"/>
</dbReference>
<dbReference type="Pfam" id="PF00196">
    <property type="entry name" value="GerE"/>
    <property type="match status" value="1"/>
</dbReference>
<dbReference type="GO" id="GO:0003677">
    <property type="term" value="F:DNA binding"/>
    <property type="evidence" value="ECO:0007669"/>
    <property type="project" value="UniProtKB-KW"/>
</dbReference>
<dbReference type="AlphaFoldDB" id="A0A0L8MI26"/>
<dbReference type="SUPFAM" id="SSF52540">
    <property type="entry name" value="P-loop containing nucleoside triphosphate hydrolases"/>
    <property type="match status" value="1"/>
</dbReference>
<name>A0A0L8MI26_STRVG</name>
<organism evidence="5 6">
    <name type="scientific">Streptomyces virginiae</name>
    <name type="common">Streptomyces cinnamonensis</name>
    <dbReference type="NCBI Taxonomy" id="1961"/>
    <lineage>
        <taxon>Bacteria</taxon>
        <taxon>Bacillati</taxon>
        <taxon>Actinomycetota</taxon>
        <taxon>Actinomycetes</taxon>
        <taxon>Kitasatosporales</taxon>
        <taxon>Streptomycetaceae</taxon>
        <taxon>Streptomyces</taxon>
    </lineage>
</organism>
<dbReference type="InterPro" id="IPR041664">
    <property type="entry name" value="AAA_16"/>
</dbReference>
<dbReference type="Gene3D" id="3.40.50.300">
    <property type="entry name" value="P-loop containing nucleotide triphosphate hydrolases"/>
    <property type="match status" value="1"/>
</dbReference>
<dbReference type="InterPro" id="IPR036388">
    <property type="entry name" value="WH-like_DNA-bd_sf"/>
</dbReference>
<dbReference type="Gene3D" id="1.10.10.10">
    <property type="entry name" value="Winged helix-like DNA-binding domain superfamily/Winged helix DNA-binding domain"/>
    <property type="match status" value="1"/>
</dbReference>
<reference evidence="6" key="1">
    <citation type="submission" date="2015-07" db="EMBL/GenBank/DDBJ databases">
        <authorList>
            <consortium name="Consortium for Microbial Forensics and Genomics (microFORGE)"/>
            <person name="Knight B.M."/>
            <person name="Roberts D.P."/>
            <person name="Lin D."/>
            <person name="Hari K."/>
            <person name="Fletcher J."/>
            <person name="Melcher U."/>
            <person name="Blagden T."/>
            <person name="Winegar R.A."/>
        </authorList>
    </citation>
    <scope>NUCLEOTIDE SEQUENCE [LARGE SCALE GENOMIC DNA]</scope>
    <source>
        <strain evidence="6">NRRL B-1447</strain>
    </source>
</reference>
<dbReference type="InterPro" id="IPR000792">
    <property type="entry name" value="Tscrpt_reg_LuxR_C"/>
</dbReference>
<dbReference type="PANTHER" id="PTHR44688:SF16">
    <property type="entry name" value="DNA-BINDING TRANSCRIPTIONAL ACTIVATOR DEVR_DOSR"/>
    <property type="match status" value="1"/>
</dbReference>
<dbReference type="GO" id="GO:0006355">
    <property type="term" value="P:regulation of DNA-templated transcription"/>
    <property type="evidence" value="ECO:0007669"/>
    <property type="project" value="InterPro"/>
</dbReference>
<dbReference type="InterPro" id="IPR003593">
    <property type="entry name" value="AAA+_ATPase"/>
</dbReference>
<evidence type="ECO:0000313" key="5">
    <source>
        <dbReference type="EMBL" id="KOG50033.1"/>
    </source>
</evidence>
<dbReference type="EMBL" id="LGUV01000234">
    <property type="protein sequence ID" value="KOG50033.1"/>
    <property type="molecule type" value="Genomic_DNA"/>
</dbReference>
<gene>
    <name evidence="5" type="ORF">ADK75_18795</name>
</gene>
<evidence type="ECO:0000256" key="1">
    <source>
        <dbReference type="ARBA" id="ARBA00023015"/>
    </source>
</evidence>
<keyword evidence="1" id="KW-0805">Transcription regulation</keyword>
<dbReference type="Pfam" id="PF13191">
    <property type="entry name" value="AAA_16"/>
    <property type="match status" value="1"/>
</dbReference>
<evidence type="ECO:0000313" key="6">
    <source>
        <dbReference type="Proteomes" id="UP000037084"/>
    </source>
</evidence>
<evidence type="ECO:0000256" key="3">
    <source>
        <dbReference type="ARBA" id="ARBA00023163"/>
    </source>
</evidence>